<keyword evidence="3" id="KW-1185">Reference proteome</keyword>
<dbReference type="EMBL" id="OZ019909">
    <property type="protein sequence ID" value="CAK9209229.1"/>
    <property type="molecule type" value="Genomic_DNA"/>
</dbReference>
<reference evidence="2" key="1">
    <citation type="submission" date="2024-02" db="EMBL/GenBank/DDBJ databases">
        <authorList>
            <consortium name="ELIXIR-Norway"/>
            <consortium name="Elixir Norway"/>
        </authorList>
    </citation>
    <scope>NUCLEOTIDE SEQUENCE</scope>
</reference>
<proteinExistence type="predicted"/>
<organism evidence="2 3">
    <name type="scientific">Sphagnum troendelagicum</name>
    <dbReference type="NCBI Taxonomy" id="128251"/>
    <lineage>
        <taxon>Eukaryota</taxon>
        <taxon>Viridiplantae</taxon>
        <taxon>Streptophyta</taxon>
        <taxon>Embryophyta</taxon>
        <taxon>Bryophyta</taxon>
        <taxon>Sphagnophytina</taxon>
        <taxon>Sphagnopsida</taxon>
        <taxon>Sphagnales</taxon>
        <taxon>Sphagnaceae</taxon>
        <taxon>Sphagnum</taxon>
    </lineage>
</organism>
<evidence type="ECO:0000256" key="1">
    <source>
        <dbReference type="SAM" id="Phobius"/>
    </source>
</evidence>
<feature type="transmembrane region" description="Helical" evidence="1">
    <location>
        <begin position="226"/>
        <end position="247"/>
    </location>
</feature>
<keyword evidence="1" id="KW-0472">Membrane</keyword>
<gene>
    <name evidence="2" type="ORF">CSSPTR1EN2_LOCUS9579</name>
</gene>
<protein>
    <submittedName>
        <fullName evidence="2">Uncharacterized protein</fullName>
    </submittedName>
</protein>
<name>A0ABP0TZF6_9BRYO</name>
<accession>A0ABP0TZF6</accession>
<evidence type="ECO:0000313" key="2">
    <source>
        <dbReference type="EMBL" id="CAK9209229.1"/>
    </source>
</evidence>
<keyword evidence="1" id="KW-0812">Transmembrane</keyword>
<keyword evidence="1" id="KW-1133">Transmembrane helix</keyword>
<sequence>MAEEVDEWLKEFEEALRLTEETTGDIQEQHSGNSNNIDGMLTNSDKLMQPVSVSSARRKLTQLSKRIERLESLLQDPDIKATISQNEMYSRQDMLVGIQFKARQMAGALASFKSPSRDDLFSREQSRPSLNVGVPKQFLTENLNDKGLVGLQKQVVTAKDADLAELKGNVLGLKDVAITVRHDSDLHAPLLVNMDQAEEDSEIPQRQVAKKQMIMLTTKGNGGCSVIWICLLSVATATVLLVVMGLAKL</sequence>
<evidence type="ECO:0000313" key="3">
    <source>
        <dbReference type="Proteomes" id="UP001497512"/>
    </source>
</evidence>
<dbReference type="Proteomes" id="UP001497512">
    <property type="component" value="Chromosome 17"/>
</dbReference>